<dbReference type="GO" id="GO:0016652">
    <property type="term" value="F:oxidoreductase activity, acting on NAD(P)H as acceptor"/>
    <property type="evidence" value="ECO:0007669"/>
    <property type="project" value="UniProtKB-UniRule"/>
</dbReference>
<dbReference type="STRING" id="595537.Varpa_1685"/>
<evidence type="ECO:0000256" key="5">
    <source>
        <dbReference type="ARBA" id="ARBA00048542"/>
    </source>
</evidence>
<dbReference type="eggNOG" id="COG1182">
    <property type="taxonomic scope" value="Bacteria"/>
</dbReference>
<comment type="caution">
    <text evidence="6">Lacks conserved residue(s) required for the propagation of feature annotation.</text>
</comment>
<dbReference type="EC" id="1.6.5.-" evidence="6"/>
<gene>
    <name evidence="6" type="primary">azoR</name>
    <name evidence="8" type="ordered locus">Varpa_1685</name>
</gene>
<comment type="subunit">
    <text evidence="6">Homodimer.</text>
</comment>
<protein>
    <recommendedName>
        <fullName evidence="6">FMN dependent NADH:quinone oxidoreductase</fullName>
        <ecNumber evidence="6">1.6.5.-</ecNumber>
    </recommendedName>
    <alternativeName>
        <fullName evidence="6">Azo-dye reductase</fullName>
    </alternativeName>
    <alternativeName>
        <fullName evidence="6">FMN-dependent NADH-azo compound oxidoreductase</fullName>
    </alternativeName>
    <alternativeName>
        <fullName evidence="6">FMN-dependent NADH-azoreductase</fullName>
        <ecNumber evidence="6">1.7.1.17</ecNumber>
    </alternativeName>
</protein>
<dbReference type="HOGENOM" id="CLU_088964_0_2_4"/>
<dbReference type="Pfam" id="PF02525">
    <property type="entry name" value="Flavodoxin_2"/>
    <property type="match status" value="1"/>
</dbReference>
<dbReference type="HAMAP" id="MF_01216">
    <property type="entry name" value="Azoreductase_type1"/>
    <property type="match status" value="1"/>
</dbReference>
<dbReference type="PANTHER" id="PTHR43741:SF4">
    <property type="entry name" value="FMN-DEPENDENT NADH:QUINONE OXIDOREDUCTASE"/>
    <property type="match status" value="1"/>
</dbReference>
<evidence type="ECO:0000259" key="7">
    <source>
        <dbReference type="Pfam" id="PF02525"/>
    </source>
</evidence>
<comment type="catalytic activity">
    <reaction evidence="5">
        <text>N,N-dimethyl-1,4-phenylenediamine + anthranilate + 2 NAD(+) = 2-(4-dimethylaminophenyl)diazenylbenzoate + 2 NADH + 2 H(+)</text>
        <dbReference type="Rhea" id="RHEA:55872"/>
        <dbReference type="ChEBI" id="CHEBI:15378"/>
        <dbReference type="ChEBI" id="CHEBI:15783"/>
        <dbReference type="ChEBI" id="CHEBI:16567"/>
        <dbReference type="ChEBI" id="CHEBI:57540"/>
        <dbReference type="ChEBI" id="CHEBI:57945"/>
        <dbReference type="ChEBI" id="CHEBI:71579"/>
        <dbReference type="EC" id="1.7.1.17"/>
    </reaction>
    <physiologicalReaction direction="right-to-left" evidence="5">
        <dbReference type="Rhea" id="RHEA:55874"/>
    </physiologicalReaction>
</comment>
<comment type="function">
    <text evidence="6">Also exhibits azoreductase activity. Catalyzes the reductive cleavage of the azo bond in aromatic azo compounds to the corresponding amines.</text>
</comment>
<dbReference type="AlphaFoldDB" id="E6V4Q4"/>
<feature type="binding site" evidence="6">
    <location>
        <position position="25"/>
    </location>
    <ligand>
        <name>FMN</name>
        <dbReference type="ChEBI" id="CHEBI:58210"/>
    </ligand>
</feature>
<keyword evidence="1 6" id="KW-0285">Flavoprotein</keyword>
<dbReference type="EMBL" id="CP002417">
    <property type="protein sequence ID" value="ADU35895.1"/>
    <property type="molecule type" value="Genomic_DNA"/>
</dbReference>
<comment type="cofactor">
    <cofactor evidence="6">
        <name>FMN</name>
        <dbReference type="ChEBI" id="CHEBI:58210"/>
    </cofactor>
    <text evidence="6">Binds 1 FMN per subunit.</text>
</comment>
<dbReference type="GO" id="GO:0016655">
    <property type="term" value="F:oxidoreductase activity, acting on NAD(P)H, quinone or similar compound as acceptor"/>
    <property type="evidence" value="ECO:0007669"/>
    <property type="project" value="InterPro"/>
</dbReference>
<dbReference type="GO" id="GO:0009055">
    <property type="term" value="F:electron transfer activity"/>
    <property type="evidence" value="ECO:0007669"/>
    <property type="project" value="UniProtKB-UniRule"/>
</dbReference>
<sequence length="219" mass="23614">MCFLDCLLSQESEVVTMKILHIVCSPRGEASESYRLSRKIVARLMGREPAATVTNRVIGGNALPHIDANYALGQHSATAEIAHGGSMAQSDELIRELEDSDAVVIGTPMHNLGVPSALKAWIDHVVRARRTFDTGPGGKVGTLRDRPVFIAIASGGSFSGEYARQPDFLTPYLTVILAQIGLKDLHFFSVQGTGLGPQILEKSRTGADDALQAYFPLRV</sequence>
<evidence type="ECO:0000256" key="4">
    <source>
        <dbReference type="ARBA" id="ARBA00023027"/>
    </source>
</evidence>
<dbReference type="InterPro" id="IPR023048">
    <property type="entry name" value="NADH:quinone_OxRdtase_FMN_depd"/>
</dbReference>
<dbReference type="SUPFAM" id="SSF52218">
    <property type="entry name" value="Flavoproteins"/>
    <property type="match status" value="1"/>
</dbReference>
<proteinExistence type="inferred from homology"/>
<comment type="catalytic activity">
    <reaction evidence="6">
        <text>2 a quinone + NADH + H(+) = 2 a 1,4-benzosemiquinone + NAD(+)</text>
        <dbReference type="Rhea" id="RHEA:65952"/>
        <dbReference type="ChEBI" id="CHEBI:15378"/>
        <dbReference type="ChEBI" id="CHEBI:57540"/>
        <dbReference type="ChEBI" id="CHEBI:57945"/>
        <dbReference type="ChEBI" id="CHEBI:132124"/>
        <dbReference type="ChEBI" id="CHEBI:134225"/>
    </reaction>
</comment>
<dbReference type="GO" id="GO:0010181">
    <property type="term" value="F:FMN binding"/>
    <property type="evidence" value="ECO:0007669"/>
    <property type="project" value="UniProtKB-UniRule"/>
</dbReference>
<dbReference type="EC" id="1.7.1.17" evidence="6"/>
<evidence type="ECO:0000256" key="2">
    <source>
        <dbReference type="ARBA" id="ARBA00022643"/>
    </source>
</evidence>
<dbReference type="InterPro" id="IPR050104">
    <property type="entry name" value="FMN-dep_NADH:Q_OxRdtase_AzoR1"/>
</dbReference>
<reference evidence="8 9" key="2">
    <citation type="journal article" date="2013" name="Genome Announc.">
        <title>Genome of the Root-Associated Plant Growth-Promoting Bacterium Variovorax paradoxus Strain EPS.</title>
        <authorList>
            <person name="Han J.I."/>
            <person name="Spain J.C."/>
            <person name="Leadbetter J.R."/>
            <person name="Ovchinnikova G."/>
            <person name="Goodwin L.A."/>
            <person name="Han C.S."/>
            <person name="Woyke T."/>
            <person name="Davenport K.W."/>
            <person name="Orwin P.M."/>
        </authorList>
    </citation>
    <scope>NUCLEOTIDE SEQUENCE [LARGE SCALE GENOMIC DNA]</scope>
    <source>
        <strain evidence="8 9">EPS</strain>
    </source>
</reference>
<evidence type="ECO:0000313" key="8">
    <source>
        <dbReference type="EMBL" id="ADU35895.1"/>
    </source>
</evidence>
<keyword evidence="2 6" id="KW-0288">FMN</keyword>
<organism evidence="8 9">
    <name type="scientific">Variovorax paradoxus (strain EPS)</name>
    <dbReference type="NCBI Taxonomy" id="595537"/>
    <lineage>
        <taxon>Bacteria</taxon>
        <taxon>Pseudomonadati</taxon>
        <taxon>Pseudomonadota</taxon>
        <taxon>Betaproteobacteria</taxon>
        <taxon>Burkholderiales</taxon>
        <taxon>Comamonadaceae</taxon>
        <taxon>Variovorax</taxon>
    </lineage>
</organism>
<accession>E6V4Q4</accession>
<evidence type="ECO:0000256" key="1">
    <source>
        <dbReference type="ARBA" id="ARBA00022630"/>
    </source>
</evidence>
<dbReference type="KEGG" id="vpe:Varpa_1685"/>
<feature type="binding site" evidence="6">
    <location>
        <begin position="31"/>
        <end position="33"/>
    </location>
    <ligand>
        <name>FMN</name>
        <dbReference type="ChEBI" id="CHEBI:58210"/>
    </ligand>
</feature>
<dbReference type="InterPro" id="IPR029039">
    <property type="entry name" value="Flavoprotein-like_sf"/>
</dbReference>
<evidence type="ECO:0000256" key="3">
    <source>
        <dbReference type="ARBA" id="ARBA00023002"/>
    </source>
</evidence>
<reference evidence="9" key="1">
    <citation type="submission" date="2010-12" db="EMBL/GenBank/DDBJ databases">
        <title>Complete sequence of Variovorax paradoxus EPS.</title>
        <authorList>
            <consortium name="US DOE Joint Genome Institute"/>
            <person name="Lucas S."/>
            <person name="Copeland A."/>
            <person name="Lapidus A."/>
            <person name="Cheng J.-F."/>
            <person name="Goodwin L."/>
            <person name="Pitluck S."/>
            <person name="Teshima H."/>
            <person name="Detter J.C."/>
            <person name="Han C."/>
            <person name="Tapia R."/>
            <person name="Land M."/>
            <person name="Hauser L."/>
            <person name="Kyrpides N."/>
            <person name="Ivanova N."/>
            <person name="Ovchinnikova G."/>
            <person name="Orwin P."/>
            <person name="Han J.-I.G."/>
            <person name="Woyke T."/>
        </authorList>
    </citation>
    <scope>NUCLEOTIDE SEQUENCE [LARGE SCALE GENOMIC DNA]</scope>
    <source>
        <strain evidence="9">EPS</strain>
    </source>
</reference>
<keyword evidence="4 6" id="KW-0520">NAD</keyword>
<comment type="function">
    <text evidence="6">Quinone reductase that provides resistance to thiol-specific stress caused by electrophilic quinones.</text>
</comment>
<evidence type="ECO:0000256" key="6">
    <source>
        <dbReference type="HAMAP-Rule" id="MF_01216"/>
    </source>
</evidence>
<dbReference type="Gene3D" id="3.40.50.360">
    <property type="match status" value="1"/>
</dbReference>
<dbReference type="PANTHER" id="PTHR43741">
    <property type="entry name" value="FMN-DEPENDENT NADH-AZOREDUCTASE 1"/>
    <property type="match status" value="1"/>
</dbReference>
<keyword evidence="3 6" id="KW-0560">Oxidoreductase</keyword>
<feature type="domain" description="Flavodoxin-like fold" evidence="7">
    <location>
        <begin position="17"/>
        <end position="213"/>
    </location>
</feature>
<name>E6V4Q4_VARPE</name>
<dbReference type="InterPro" id="IPR003680">
    <property type="entry name" value="Flavodoxin_fold"/>
</dbReference>
<dbReference type="Proteomes" id="UP000008917">
    <property type="component" value="Chromosome"/>
</dbReference>
<evidence type="ECO:0000313" key="9">
    <source>
        <dbReference type="Proteomes" id="UP000008917"/>
    </source>
</evidence>
<comment type="similarity">
    <text evidence="6">Belongs to the azoreductase type 1 family.</text>
</comment>